<sequence>MTVDLRYATGPETVETATTAQLRSRYLIENLFAPAEVRAAYTHEDRMVVAGAVPAGTTLALPPLDIVGTPGHLDRRELGVVNIGEPGEVLVDGTPHKLGALDGLYVGRGSDVAFTGDGACFYLVSAPADATHPVARFSRDTTEPVHIGDPATASARALYRYVWGGGHPSCRLQFGVTVVSDGSVWNTMPAHLHRRRTEVYLYTGLPHDARVLHILGRPGATRHLFVADRQAVIAPSWSVHAGAGTAPYAFVWAMAGENTDYGDLDPVAVADL</sequence>
<reference evidence="8" key="2">
    <citation type="submission" date="2020-09" db="EMBL/GenBank/DDBJ databases">
        <authorList>
            <person name="Sun Q."/>
            <person name="Ohkuma M."/>
        </authorList>
    </citation>
    <scope>NUCLEOTIDE SEQUENCE</scope>
    <source>
        <strain evidence="8">JCM 19831</strain>
    </source>
</reference>
<comment type="similarity">
    <text evidence="3">Belongs to the KduI family.</text>
</comment>
<dbReference type="RefSeq" id="WP_190247598.1">
    <property type="nucleotide sequence ID" value="NZ_BMPI01000001.1"/>
</dbReference>
<dbReference type="InterPro" id="IPR011051">
    <property type="entry name" value="RmlC_Cupin_sf"/>
</dbReference>
<dbReference type="Gene3D" id="2.60.120.520">
    <property type="entry name" value="pectin degrading enzyme 5-keto 4- deoxyuronate isomerase, domain 1"/>
    <property type="match status" value="1"/>
</dbReference>
<comment type="catalytic activity">
    <reaction evidence="1">
        <text>5-dehydro-4-deoxy-D-glucuronate = 3-deoxy-D-glycero-2,5-hexodiulosonate</text>
        <dbReference type="Rhea" id="RHEA:23896"/>
        <dbReference type="ChEBI" id="CHEBI:17117"/>
        <dbReference type="ChEBI" id="CHEBI:29071"/>
        <dbReference type="EC" id="5.3.1.17"/>
    </reaction>
</comment>
<dbReference type="EMBL" id="BMPI01000001">
    <property type="protein sequence ID" value="GGM02884.1"/>
    <property type="molecule type" value="Genomic_DNA"/>
</dbReference>
<keyword evidence="6" id="KW-0862">Zinc</keyword>
<dbReference type="AlphaFoldDB" id="A0A917SYP1"/>
<dbReference type="GO" id="GO:0042840">
    <property type="term" value="P:D-glucuronate catabolic process"/>
    <property type="evidence" value="ECO:0007669"/>
    <property type="project" value="TreeGrafter"/>
</dbReference>
<dbReference type="SUPFAM" id="SSF51182">
    <property type="entry name" value="RmlC-like cupins"/>
    <property type="match status" value="1"/>
</dbReference>
<keyword evidence="5" id="KW-0479">Metal-binding</keyword>
<dbReference type="PANTHER" id="PTHR38461:SF1">
    <property type="entry name" value="4-DEOXY-L-THREO-5-HEXOSULOSE-URONATE KETOL-ISOMERASE"/>
    <property type="match status" value="1"/>
</dbReference>
<dbReference type="PANTHER" id="PTHR38461">
    <property type="entry name" value="4-DEOXY-L-THREO-5-HEXOSULOSE-URONATE KETOL-ISOMERASE"/>
    <property type="match status" value="1"/>
</dbReference>
<evidence type="ECO:0000313" key="8">
    <source>
        <dbReference type="EMBL" id="GGM02884.1"/>
    </source>
</evidence>
<proteinExistence type="inferred from homology"/>
<dbReference type="NCBIfam" id="NF002091">
    <property type="entry name" value="PRK00924.1"/>
    <property type="match status" value="1"/>
</dbReference>
<organism evidence="8 9">
    <name type="scientific">Dactylosporangium sucinum</name>
    <dbReference type="NCBI Taxonomy" id="1424081"/>
    <lineage>
        <taxon>Bacteria</taxon>
        <taxon>Bacillati</taxon>
        <taxon>Actinomycetota</taxon>
        <taxon>Actinomycetes</taxon>
        <taxon>Micromonosporales</taxon>
        <taxon>Micromonosporaceae</taxon>
        <taxon>Dactylosporangium</taxon>
    </lineage>
</organism>
<evidence type="ECO:0000256" key="6">
    <source>
        <dbReference type="ARBA" id="ARBA00022833"/>
    </source>
</evidence>
<dbReference type="Pfam" id="PF04962">
    <property type="entry name" value="KduI"/>
    <property type="match status" value="1"/>
</dbReference>
<dbReference type="CDD" id="cd20491">
    <property type="entry name" value="cupin_KduI_C"/>
    <property type="match status" value="1"/>
</dbReference>
<evidence type="ECO:0000256" key="3">
    <source>
        <dbReference type="ARBA" id="ARBA00008086"/>
    </source>
</evidence>
<dbReference type="Gene3D" id="2.60.120.10">
    <property type="entry name" value="Jelly Rolls"/>
    <property type="match status" value="1"/>
</dbReference>
<evidence type="ECO:0000256" key="2">
    <source>
        <dbReference type="ARBA" id="ARBA00001947"/>
    </source>
</evidence>
<protein>
    <recommendedName>
        <fullName evidence="4">5-dehydro-4-deoxy-D-glucuronate isomerase</fullName>
        <ecNumber evidence="4">5.3.1.17</ecNumber>
    </recommendedName>
</protein>
<dbReference type="InterPro" id="IPR027449">
    <property type="entry name" value="KduI_N"/>
</dbReference>
<dbReference type="GO" id="GO:0045490">
    <property type="term" value="P:pectin catabolic process"/>
    <property type="evidence" value="ECO:0007669"/>
    <property type="project" value="InterPro"/>
</dbReference>
<dbReference type="GO" id="GO:0019698">
    <property type="term" value="P:D-galacturonate catabolic process"/>
    <property type="evidence" value="ECO:0007669"/>
    <property type="project" value="TreeGrafter"/>
</dbReference>
<comment type="caution">
    <text evidence="8">The sequence shown here is derived from an EMBL/GenBank/DDBJ whole genome shotgun (WGS) entry which is preliminary data.</text>
</comment>
<dbReference type="InterPro" id="IPR014710">
    <property type="entry name" value="RmlC-like_jellyroll"/>
</dbReference>
<keyword evidence="9" id="KW-1185">Reference proteome</keyword>
<evidence type="ECO:0000256" key="1">
    <source>
        <dbReference type="ARBA" id="ARBA00000552"/>
    </source>
</evidence>
<dbReference type="EC" id="5.3.1.17" evidence="4"/>
<dbReference type="GO" id="GO:0008697">
    <property type="term" value="F:4-deoxy-L-threo-5-hexosulose-uronate ketol-isomerase activity"/>
    <property type="evidence" value="ECO:0007669"/>
    <property type="project" value="UniProtKB-EC"/>
</dbReference>
<comment type="cofactor">
    <cofactor evidence="2">
        <name>Zn(2+)</name>
        <dbReference type="ChEBI" id="CHEBI:29105"/>
    </cofactor>
</comment>
<reference evidence="8" key="1">
    <citation type="journal article" date="2014" name="Int. J. Syst. Evol. Microbiol.">
        <title>Complete genome sequence of Corynebacterium casei LMG S-19264T (=DSM 44701T), isolated from a smear-ripened cheese.</title>
        <authorList>
            <consortium name="US DOE Joint Genome Institute (JGI-PGF)"/>
            <person name="Walter F."/>
            <person name="Albersmeier A."/>
            <person name="Kalinowski J."/>
            <person name="Ruckert C."/>
        </authorList>
    </citation>
    <scope>NUCLEOTIDE SEQUENCE</scope>
    <source>
        <strain evidence="8">JCM 19831</strain>
    </source>
</reference>
<dbReference type="Proteomes" id="UP000642070">
    <property type="component" value="Unassembled WGS sequence"/>
</dbReference>
<accession>A0A917SYP1</accession>
<dbReference type="GO" id="GO:0046872">
    <property type="term" value="F:metal ion binding"/>
    <property type="evidence" value="ECO:0007669"/>
    <property type="project" value="UniProtKB-KW"/>
</dbReference>
<evidence type="ECO:0000256" key="5">
    <source>
        <dbReference type="ARBA" id="ARBA00022723"/>
    </source>
</evidence>
<evidence type="ECO:0000313" key="9">
    <source>
        <dbReference type="Proteomes" id="UP000642070"/>
    </source>
</evidence>
<keyword evidence="7" id="KW-0413">Isomerase</keyword>
<evidence type="ECO:0000256" key="7">
    <source>
        <dbReference type="ARBA" id="ARBA00023235"/>
    </source>
</evidence>
<dbReference type="InterPro" id="IPR007045">
    <property type="entry name" value="KduI"/>
</dbReference>
<name>A0A917SYP1_9ACTN</name>
<dbReference type="CDD" id="cd20294">
    <property type="entry name" value="cupin_KduI_N"/>
    <property type="match status" value="1"/>
</dbReference>
<gene>
    <name evidence="8" type="primary">kduI</name>
    <name evidence="8" type="ORF">GCM10007977_000340</name>
</gene>
<evidence type="ECO:0000256" key="4">
    <source>
        <dbReference type="ARBA" id="ARBA00012547"/>
    </source>
</evidence>
<dbReference type="InterPro" id="IPR021120">
    <property type="entry name" value="KduI/IolB_isomerase"/>
</dbReference>